<proteinExistence type="predicted"/>
<reference evidence="2" key="1">
    <citation type="submission" date="2021-03" db="EMBL/GenBank/DDBJ databases">
        <title>Revisited historic fungal species revealed as producer of novel bioactive compounds through whole genome sequencing and comparative genomics.</title>
        <authorList>
            <person name="Vignolle G.A."/>
            <person name="Hochenegger N."/>
            <person name="Mach R.L."/>
            <person name="Mach-Aigner A.R."/>
            <person name="Javad Rahimi M."/>
            <person name="Salim K.A."/>
            <person name="Chan C.M."/>
            <person name="Lim L.B.L."/>
            <person name="Cai F."/>
            <person name="Druzhinina I.S."/>
            <person name="U'Ren J.M."/>
            <person name="Derntl C."/>
        </authorList>
    </citation>
    <scope>NUCLEOTIDE SEQUENCE</scope>
    <source>
        <strain evidence="2">TUCIM 5799</strain>
    </source>
</reference>
<dbReference type="Pfam" id="PF00300">
    <property type="entry name" value="His_Phos_1"/>
    <property type="match status" value="1"/>
</dbReference>
<dbReference type="AlphaFoldDB" id="A0A9P9WCM7"/>
<feature type="compositionally biased region" description="Polar residues" evidence="1">
    <location>
        <begin position="30"/>
        <end position="46"/>
    </location>
</feature>
<protein>
    <recommendedName>
        <fullName evidence="4">Phosphoglycerate mutase</fullName>
    </recommendedName>
</protein>
<organism evidence="2 3">
    <name type="scientific">Neoarthrinium moseri</name>
    <dbReference type="NCBI Taxonomy" id="1658444"/>
    <lineage>
        <taxon>Eukaryota</taxon>
        <taxon>Fungi</taxon>
        <taxon>Dikarya</taxon>
        <taxon>Ascomycota</taxon>
        <taxon>Pezizomycotina</taxon>
        <taxon>Sordariomycetes</taxon>
        <taxon>Xylariomycetidae</taxon>
        <taxon>Amphisphaeriales</taxon>
        <taxon>Apiosporaceae</taxon>
        <taxon>Neoarthrinium</taxon>
    </lineage>
</organism>
<dbReference type="SMART" id="SM00855">
    <property type="entry name" value="PGAM"/>
    <property type="match status" value="1"/>
</dbReference>
<keyword evidence="3" id="KW-1185">Reference proteome</keyword>
<sequence length="371" mass="41663">MKQEIQRWLQLLKARPREPTPTDPADDLITASSSSDPATSNETATSAERGRIASARAFLYSFMPGYFVDYVEAAKDYPDAKARTLPKLGILPREYDVTGLDPSINGYEPGWTRFTNYLKQLNERSSNGDSYKVLFVVRHGLGVHNIVMEEVGSPAWNNYWSHLDGDGEVIWADAPLVDAGIAQAEELAQFWVDGVKNDGMPLPGSLYTSPLVRCLETTKLVYTPVFNSHGRKVRPIVKELLRELLTDHTCDRRSTRSRIADSFPESIIEPGFTEEDELWNKDSTESPEEHDARKQRLLEDIFSNDSSPFVSLTTHSYALSAILRVIGAPKFRIAEATMVPLFIKAERIHPNQPQSPEVTEQVCIEAIYTSD</sequence>
<comment type="caution">
    <text evidence="2">The sequence shown here is derived from an EMBL/GenBank/DDBJ whole genome shotgun (WGS) entry which is preliminary data.</text>
</comment>
<dbReference type="GO" id="GO:0005737">
    <property type="term" value="C:cytoplasm"/>
    <property type="evidence" value="ECO:0007669"/>
    <property type="project" value="TreeGrafter"/>
</dbReference>
<accession>A0A9P9WCM7</accession>
<dbReference type="CDD" id="cd07067">
    <property type="entry name" value="HP_PGM_like"/>
    <property type="match status" value="1"/>
</dbReference>
<dbReference type="Proteomes" id="UP000829685">
    <property type="component" value="Unassembled WGS sequence"/>
</dbReference>
<dbReference type="InterPro" id="IPR013078">
    <property type="entry name" value="His_Pase_superF_clade-1"/>
</dbReference>
<dbReference type="InterPro" id="IPR050275">
    <property type="entry name" value="PGM_Phosphatase"/>
</dbReference>
<evidence type="ECO:0000313" key="3">
    <source>
        <dbReference type="Proteomes" id="UP000829685"/>
    </source>
</evidence>
<feature type="region of interest" description="Disordered" evidence="1">
    <location>
        <begin position="11"/>
        <end position="47"/>
    </location>
</feature>
<dbReference type="InterPro" id="IPR029033">
    <property type="entry name" value="His_PPase_superfam"/>
</dbReference>
<dbReference type="PANTHER" id="PTHR48100">
    <property type="entry name" value="BROAD-SPECIFICITY PHOSPHATASE YOR283W-RELATED"/>
    <property type="match status" value="1"/>
</dbReference>
<dbReference type="SUPFAM" id="SSF53254">
    <property type="entry name" value="Phosphoglycerate mutase-like"/>
    <property type="match status" value="1"/>
</dbReference>
<evidence type="ECO:0000313" key="2">
    <source>
        <dbReference type="EMBL" id="KAI1856839.1"/>
    </source>
</evidence>
<evidence type="ECO:0008006" key="4">
    <source>
        <dbReference type="Google" id="ProtNLM"/>
    </source>
</evidence>
<gene>
    <name evidence="2" type="ORF">JX265_011480</name>
</gene>
<dbReference type="EMBL" id="JAFIMR010000042">
    <property type="protein sequence ID" value="KAI1856839.1"/>
    <property type="molecule type" value="Genomic_DNA"/>
</dbReference>
<dbReference type="Gene3D" id="3.40.50.1240">
    <property type="entry name" value="Phosphoglycerate mutase-like"/>
    <property type="match status" value="1"/>
</dbReference>
<dbReference type="PANTHER" id="PTHR48100:SF1">
    <property type="entry name" value="HISTIDINE PHOSPHATASE FAMILY PROTEIN-RELATED"/>
    <property type="match status" value="1"/>
</dbReference>
<evidence type="ECO:0000256" key="1">
    <source>
        <dbReference type="SAM" id="MobiDB-lite"/>
    </source>
</evidence>
<dbReference type="GO" id="GO:0016791">
    <property type="term" value="F:phosphatase activity"/>
    <property type="evidence" value="ECO:0007669"/>
    <property type="project" value="TreeGrafter"/>
</dbReference>
<name>A0A9P9WCM7_9PEZI</name>